<dbReference type="RefSeq" id="WP_303687510.1">
    <property type="nucleotide sequence ID" value="NZ_CAJXYO010000007.1"/>
</dbReference>
<proteinExistence type="predicted"/>
<gene>
    <name evidence="1" type="ORF">A9Q93_11105</name>
</gene>
<protein>
    <submittedName>
        <fullName evidence="1">Uncharacterized protein</fullName>
    </submittedName>
</protein>
<sequence>MKHLYSLLLLFVITSCTQDQSDFETQNDIKFQIASEQFVTKSGSFLGEPCKSTDLIAGQNIVAGTVDVYLDGSNISIVYTTNGGWSMEETHMSIGNCTGDIPTTGSGNPKVGHFEYSANHSAGTTVVTYTADASTLPLETCFAAHAVVTNNSGQNETAWGAGIGFPGRSWATYVELDMSSCTANDRDPRDPGTDR</sequence>
<evidence type="ECO:0000313" key="1">
    <source>
        <dbReference type="EMBL" id="OUS11620.1"/>
    </source>
</evidence>
<evidence type="ECO:0000313" key="2">
    <source>
        <dbReference type="Proteomes" id="UP000196102"/>
    </source>
</evidence>
<dbReference type="Proteomes" id="UP000196102">
    <property type="component" value="Unassembled WGS sequence"/>
</dbReference>
<reference evidence="2" key="1">
    <citation type="journal article" date="2017" name="Proc. Natl. Acad. Sci. U.S.A.">
        <title>Simulation of Deepwater Horizon oil plume reveals substrate specialization within a complex community of hydrocarbon-degraders.</title>
        <authorList>
            <person name="Hu P."/>
            <person name="Dubinsky E.A."/>
            <person name="Probst A.J."/>
            <person name="Wang J."/>
            <person name="Sieber C.M.K."/>
            <person name="Tom L.M."/>
            <person name="Gardinali P."/>
            <person name="Banfield J.F."/>
            <person name="Atlas R.M."/>
            <person name="Andersen G.L."/>
        </authorList>
    </citation>
    <scope>NUCLEOTIDE SEQUENCE [LARGE SCALE GENOMIC DNA]</scope>
</reference>
<organism evidence="1 2">
    <name type="scientific">Nonlabens dokdonensis</name>
    <dbReference type="NCBI Taxonomy" id="328515"/>
    <lineage>
        <taxon>Bacteria</taxon>
        <taxon>Pseudomonadati</taxon>
        <taxon>Bacteroidota</taxon>
        <taxon>Flavobacteriia</taxon>
        <taxon>Flavobacteriales</taxon>
        <taxon>Flavobacteriaceae</taxon>
        <taxon>Nonlabens</taxon>
    </lineage>
</organism>
<dbReference type="AlphaFoldDB" id="A0A1Z8AMP6"/>
<accession>A0A1Z8AMP6</accession>
<name>A0A1Z8AMP6_9FLAO</name>
<comment type="caution">
    <text evidence="1">The sequence shown here is derived from an EMBL/GenBank/DDBJ whole genome shotgun (WGS) entry which is preliminary data.</text>
</comment>
<dbReference type="EMBL" id="MAAX01000176">
    <property type="protein sequence ID" value="OUS11620.1"/>
    <property type="molecule type" value="Genomic_DNA"/>
</dbReference>
<dbReference type="PROSITE" id="PS51257">
    <property type="entry name" value="PROKAR_LIPOPROTEIN"/>
    <property type="match status" value="1"/>
</dbReference>